<comment type="caution">
    <text evidence="1">The sequence shown here is derived from an EMBL/GenBank/DDBJ whole genome shotgun (WGS) entry which is preliminary data.</text>
</comment>
<proteinExistence type="predicted"/>
<dbReference type="InterPro" id="IPR040442">
    <property type="entry name" value="Pyrv_kinase-like_dom_sf"/>
</dbReference>
<name>A0ABS7J8Y7_9SPHN</name>
<protein>
    <submittedName>
        <fullName evidence="1">Isocitrate lyase/phosphoenolpyruvate mutase family protein</fullName>
    </submittedName>
</protein>
<dbReference type="SUPFAM" id="SSF51621">
    <property type="entry name" value="Phosphoenolpyruvate/pyruvate domain"/>
    <property type="match status" value="1"/>
</dbReference>
<dbReference type="InterPro" id="IPR015813">
    <property type="entry name" value="Pyrv/PenolPyrv_kinase-like_dom"/>
</dbReference>
<dbReference type="PANTHER" id="PTHR42905">
    <property type="entry name" value="PHOSPHOENOLPYRUVATE CARBOXYLASE"/>
    <property type="match status" value="1"/>
</dbReference>
<sequence length="267" mass="27907">MISHTAKAGDFCDLHVKGDPLVLFNIWDAGSAAAAAKAGVPAVATSSWAVAAAAGYEDGEHLPIDEALSAIGRIVRSTDLPVTADFEGGYAEDPAGIVGHVARLIETGVSGLNFEDQRVGSEGLYDIERQAGRVGAVRETVEASGARVFLNARTDVFLKPRPDDDREQLLAVAIERAAAYEEAGADGFFVPGLTDLAAIKTLCSEVRLPVNVMWRADPSDFASLAQCGVARISLGPAPFLAAMDFITQSAKACISPSLARRAEPVAA</sequence>
<reference evidence="1 2" key="1">
    <citation type="submission" date="2021-08" db="EMBL/GenBank/DDBJ databases">
        <title>Comparative Genomics Analysis of the Genus Qipengyuania Reveals Extensive Genetic Diversity and Metabolic Versatility, Including the Description of Fifteen Novel Species.</title>
        <authorList>
            <person name="Liu Y."/>
        </authorList>
    </citation>
    <scope>NUCLEOTIDE SEQUENCE [LARGE SCALE GENOMIC DNA]</scope>
    <source>
        <strain evidence="1 2">6D47A</strain>
    </source>
</reference>
<keyword evidence="2" id="KW-1185">Reference proteome</keyword>
<dbReference type="RefSeq" id="WP_221556875.1">
    <property type="nucleotide sequence ID" value="NZ_JAIGNO010000003.1"/>
</dbReference>
<dbReference type="EMBL" id="JAIGNO010000003">
    <property type="protein sequence ID" value="MBX7482113.1"/>
    <property type="molecule type" value="Genomic_DNA"/>
</dbReference>
<dbReference type="GO" id="GO:0016829">
    <property type="term" value="F:lyase activity"/>
    <property type="evidence" value="ECO:0007669"/>
    <property type="project" value="UniProtKB-KW"/>
</dbReference>
<organism evidence="1 2">
    <name type="scientific">Qipengyuania qiaonensis</name>
    <dbReference type="NCBI Taxonomy" id="2867240"/>
    <lineage>
        <taxon>Bacteria</taxon>
        <taxon>Pseudomonadati</taxon>
        <taxon>Pseudomonadota</taxon>
        <taxon>Alphaproteobacteria</taxon>
        <taxon>Sphingomonadales</taxon>
        <taxon>Erythrobacteraceae</taxon>
        <taxon>Qipengyuania</taxon>
    </lineage>
</organism>
<keyword evidence="1" id="KW-0456">Lyase</keyword>
<dbReference type="Pfam" id="PF13714">
    <property type="entry name" value="PEP_mutase"/>
    <property type="match status" value="1"/>
</dbReference>
<dbReference type="Gene3D" id="3.20.20.60">
    <property type="entry name" value="Phosphoenolpyruvate-binding domains"/>
    <property type="match status" value="1"/>
</dbReference>
<dbReference type="CDD" id="cd00377">
    <property type="entry name" value="ICL_PEPM"/>
    <property type="match status" value="1"/>
</dbReference>
<dbReference type="PANTHER" id="PTHR42905:SF16">
    <property type="entry name" value="CARBOXYPHOSPHONOENOLPYRUVATE PHOSPHONOMUTASE-LIKE PROTEIN (AFU_ORTHOLOGUE AFUA_5G07230)"/>
    <property type="match status" value="1"/>
</dbReference>
<gene>
    <name evidence="1" type="ORF">K3174_06190</name>
</gene>
<evidence type="ECO:0000313" key="1">
    <source>
        <dbReference type="EMBL" id="MBX7482113.1"/>
    </source>
</evidence>
<accession>A0ABS7J8Y7</accession>
<evidence type="ECO:0000313" key="2">
    <source>
        <dbReference type="Proteomes" id="UP000755104"/>
    </source>
</evidence>
<dbReference type="InterPro" id="IPR039556">
    <property type="entry name" value="ICL/PEPM"/>
</dbReference>
<dbReference type="Proteomes" id="UP000755104">
    <property type="component" value="Unassembled WGS sequence"/>
</dbReference>